<dbReference type="AlphaFoldDB" id="A0A037ZJH6"/>
<accession>A0A037ZJH6</accession>
<dbReference type="InterPro" id="IPR028992">
    <property type="entry name" value="Hedgehog/Intein_dom"/>
</dbReference>
<feature type="compositionally biased region" description="Acidic residues" evidence="1">
    <location>
        <begin position="202"/>
        <end position="211"/>
    </location>
</feature>
<reference evidence="3 4" key="1">
    <citation type="submission" date="2014-03" db="EMBL/GenBank/DDBJ databases">
        <title>Draft Genome Sequence of Actibacterium mucosum KCTC 23349, a Marine Alphaproteobacterium with Complex Ionic Requirements Isolated from Mediterranean Seawater at Malvarrosa Beach, Valencia, Spain.</title>
        <authorList>
            <person name="Arahal D.R."/>
            <person name="Shao Z."/>
            <person name="Lai Q."/>
            <person name="Pujalte M.J."/>
        </authorList>
    </citation>
    <scope>NUCLEOTIDE SEQUENCE [LARGE SCALE GENOMIC DNA]</scope>
    <source>
        <strain evidence="3 4">KCTC 23349</strain>
    </source>
</reference>
<dbReference type="PROSITE" id="PS50817">
    <property type="entry name" value="INTEIN_N_TER"/>
    <property type="match status" value="1"/>
</dbReference>
<dbReference type="STRING" id="1454373.ACMU_13580"/>
<dbReference type="SUPFAM" id="SSF51120">
    <property type="entry name" value="beta-Roll"/>
    <property type="match status" value="2"/>
</dbReference>
<name>A0A037ZJH6_9RHOB</name>
<proteinExistence type="predicted"/>
<evidence type="ECO:0000313" key="3">
    <source>
        <dbReference type="EMBL" id="KAJ55712.1"/>
    </source>
</evidence>
<feature type="compositionally biased region" description="Polar residues" evidence="1">
    <location>
        <begin position="21"/>
        <end position="43"/>
    </location>
</feature>
<dbReference type="InterPro" id="IPR011049">
    <property type="entry name" value="Serralysin-like_metalloprot_C"/>
</dbReference>
<dbReference type="Gene3D" id="2.170.16.10">
    <property type="entry name" value="Hedgehog/Intein (Hint) domain"/>
    <property type="match status" value="1"/>
</dbReference>
<dbReference type="Gene3D" id="2.150.10.10">
    <property type="entry name" value="Serralysin-like metalloprotease, C-terminal"/>
    <property type="match status" value="2"/>
</dbReference>
<dbReference type="RefSeq" id="WP_051588292.1">
    <property type="nucleotide sequence ID" value="NZ_JFKE01000004.1"/>
</dbReference>
<evidence type="ECO:0000313" key="4">
    <source>
        <dbReference type="Proteomes" id="UP000026249"/>
    </source>
</evidence>
<dbReference type="InterPro" id="IPR036844">
    <property type="entry name" value="Hint_dom_sf"/>
</dbReference>
<sequence>MPTYDVNIYDADPLGLIPQTNGSTFTWSGPATPDGTATVTDTETGIEGETLDDDDAGGETATADVTIGGNSSTGSDVDAEEVWTVQDTVTGEIFQVTTFEVENGAAAGYYTLSEQDFVAGRTYEVLDYNSNPDVTSGDAVFSFVDYAAEQAETAPERIVDGTNGDDTINSGTSDGDGDSVDDGGGSGTGGLGDTIDGRGGDDTIDAGDGDDTVYGGDGSDTIDGGAGADTIYGDGPEATATSETLHWTDLGGDGTDLSNGFVADLGGINVEVDFTTTARSDEIEVDTRNQYVDTGEDFDANSGLLLGGDGGVGTTTTVDLNFAADTGSGLTDTVENIEFRIQDIDTGSWQDQITVNAYDADGNLLPAGNVVLTPAGNETVAGSTVTAGSGGDDPDQADGSVLVEIAGPAARVEIVYGNLGTGGQIIIVSDVNFDTIPITGAGDIIDGEAGDDIIYGGAGNDTLTGGTGDDTLEGGDGDDTFELAEGDTALGGDGDDVFNINDLSEAGSGAINITGGEGGETAGDTLDFQGLINFGDVTYTNSDPGVGGGLSGFATLADGSVVTFSEIENVIICFTRGTRIATPHGQIRVEQLQVGDLVLTADHGPQPVRWIGKKTVAAKGKLAPVRFETGVLGNDRPLTVSPQHRMLMAGYQSQMYFGENEVLIPAKHMTWMDGAETVSGGEVTYVHLLFDHHEVVFAEGAASESFHPGLCGLEAVEGQARDELFNLFPELRWNPGAYGHCARRSLRQFEAKAMLAA</sequence>
<feature type="compositionally biased region" description="Gly residues" evidence="1">
    <location>
        <begin position="182"/>
        <end position="192"/>
    </location>
</feature>
<feature type="compositionally biased region" description="Acidic residues" evidence="1">
    <location>
        <begin position="44"/>
        <end position="57"/>
    </location>
</feature>
<dbReference type="EMBL" id="JFKE01000004">
    <property type="protein sequence ID" value="KAJ55712.1"/>
    <property type="molecule type" value="Genomic_DNA"/>
</dbReference>
<dbReference type="Pfam" id="PF13403">
    <property type="entry name" value="Hint_2"/>
    <property type="match status" value="1"/>
</dbReference>
<keyword evidence="4" id="KW-1185">Reference proteome</keyword>
<gene>
    <name evidence="3" type="ORF">ACMU_13580</name>
</gene>
<dbReference type="SUPFAM" id="SSF51294">
    <property type="entry name" value="Hedgehog/intein (Hint) domain"/>
    <property type="match status" value="1"/>
</dbReference>
<dbReference type="OrthoDB" id="6305173at2"/>
<dbReference type="InterPro" id="IPR006141">
    <property type="entry name" value="Intein_N"/>
</dbReference>
<feature type="compositionally biased region" description="Low complexity" evidence="1">
    <location>
        <begin position="164"/>
        <end position="173"/>
    </location>
</feature>
<dbReference type="PROSITE" id="PS00330">
    <property type="entry name" value="HEMOLYSIN_CALCIUM"/>
    <property type="match status" value="2"/>
</dbReference>
<dbReference type="GO" id="GO:0005509">
    <property type="term" value="F:calcium ion binding"/>
    <property type="evidence" value="ECO:0007669"/>
    <property type="project" value="InterPro"/>
</dbReference>
<dbReference type="GO" id="GO:0016539">
    <property type="term" value="P:intein-mediated protein splicing"/>
    <property type="evidence" value="ECO:0007669"/>
    <property type="project" value="InterPro"/>
</dbReference>
<feature type="domain" description="Hedgehog/Intein (Hint)" evidence="2">
    <location>
        <begin position="572"/>
        <end position="709"/>
    </location>
</feature>
<protein>
    <recommendedName>
        <fullName evidence="2">Hedgehog/Intein (Hint) domain-containing protein</fullName>
    </recommendedName>
</protein>
<dbReference type="PRINTS" id="PR00313">
    <property type="entry name" value="CABNDNGRPT"/>
</dbReference>
<dbReference type="InterPro" id="IPR001343">
    <property type="entry name" value="Hemolysn_Ca-bd"/>
</dbReference>
<organism evidence="3 4">
    <name type="scientific">Actibacterium mucosum KCTC 23349</name>
    <dbReference type="NCBI Taxonomy" id="1454373"/>
    <lineage>
        <taxon>Bacteria</taxon>
        <taxon>Pseudomonadati</taxon>
        <taxon>Pseudomonadota</taxon>
        <taxon>Alphaproteobacteria</taxon>
        <taxon>Rhodobacterales</taxon>
        <taxon>Roseobacteraceae</taxon>
        <taxon>Actibacterium</taxon>
    </lineage>
</organism>
<evidence type="ECO:0000259" key="2">
    <source>
        <dbReference type="Pfam" id="PF13403"/>
    </source>
</evidence>
<evidence type="ECO:0000256" key="1">
    <source>
        <dbReference type="SAM" id="MobiDB-lite"/>
    </source>
</evidence>
<feature type="region of interest" description="Disordered" evidence="1">
    <location>
        <begin position="21"/>
        <end position="59"/>
    </location>
</feature>
<comment type="caution">
    <text evidence="3">The sequence shown here is derived from an EMBL/GenBank/DDBJ whole genome shotgun (WGS) entry which is preliminary data.</text>
</comment>
<feature type="region of interest" description="Disordered" evidence="1">
    <location>
        <begin position="152"/>
        <end position="238"/>
    </location>
</feature>
<dbReference type="Proteomes" id="UP000026249">
    <property type="component" value="Unassembled WGS sequence"/>
</dbReference>
<dbReference type="InterPro" id="IPR018511">
    <property type="entry name" value="Hemolysin-typ_Ca-bd_CS"/>
</dbReference>
<dbReference type="Pfam" id="PF00353">
    <property type="entry name" value="HemolysinCabind"/>
    <property type="match status" value="2"/>
</dbReference>